<dbReference type="GO" id="GO:0016805">
    <property type="term" value="F:dipeptidase activity"/>
    <property type="evidence" value="ECO:0007669"/>
    <property type="project" value="InterPro"/>
</dbReference>
<name>A0A1W2HBJ8_9BACT</name>
<evidence type="ECO:0000313" key="3">
    <source>
        <dbReference type="Proteomes" id="UP000192333"/>
    </source>
</evidence>
<proteinExistence type="predicted"/>
<evidence type="ECO:0000313" key="2">
    <source>
        <dbReference type="EMBL" id="SMD46102.1"/>
    </source>
</evidence>
<dbReference type="PANTHER" id="PTHR12994">
    <property type="entry name" value="SECERNIN"/>
    <property type="match status" value="1"/>
</dbReference>
<dbReference type="OrthoDB" id="1109933at2"/>
<dbReference type="AlphaFoldDB" id="A0A1W2HBJ8"/>
<dbReference type="STRING" id="758820.SAMN00777080_4781"/>
<dbReference type="EMBL" id="LT838813">
    <property type="protein sequence ID" value="SMD46102.1"/>
    <property type="molecule type" value="Genomic_DNA"/>
</dbReference>
<organism evidence="2 3">
    <name type="scientific">Aquiflexum balticum DSM 16537</name>
    <dbReference type="NCBI Taxonomy" id="758820"/>
    <lineage>
        <taxon>Bacteria</taxon>
        <taxon>Pseudomonadati</taxon>
        <taxon>Bacteroidota</taxon>
        <taxon>Cytophagia</taxon>
        <taxon>Cytophagales</taxon>
        <taxon>Cyclobacteriaceae</taxon>
        <taxon>Aquiflexum</taxon>
    </lineage>
</organism>
<dbReference type="PANTHER" id="PTHR12994:SF17">
    <property type="entry name" value="LD30995P"/>
    <property type="match status" value="1"/>
</dbReference>
<dbReference type="Pfam" id="PF03417">
    <property type="entry name" value="AAT"/>
    <property type="match status" value="1"/>
</dbReference>
<dbReference type="Gene3D" id="3.60.60.10">
    <property type="entry name" value="Penicillin V Acylase, Chain A"/>
    <property type="match status" value="1"/>
</dbReference>
<dbReference type="GO" id="GO:0070004">
    <property type="term" value="F:cysteine-type exopeptidase activity"/>
    <property type="evidence" value="ECO:0007669"/>
    <property type="project" value="InterPro"/>
</dbReference>
<protein>
    <submittedName>
        <fullName evidence="2">Dipeptidase</fullName>
    </submittedName>
</protein>
<dbReference type="InterPro" id="IPR005322">
    <property type="entry name" value="Peptidase_C69"/>
</dbReference>
<dbReference type="Proteomes" id="UP000192333">
    <property type="component" value="Chromosome I"/>
</dbReference>
<gene>
    <name evidence="2" type="ORF">SAMN00777080_4781</name>
</gene>
<dbReference type="InterPro" id="IPR005079">
    <property type="entry name" value="Peptidase_C45_hydrolase"/>
</dbReference>
<dbReference type="RefSeq" id="WP_084123046.1">
    <property type="nucleotide sequence ID" value="NZ_LT838813.1"/>
</dbReference>
<sequence>MCDTLVSLPDFTKTGNLIFAKNSDREPDEAQAIINIPRINWGKGKTVQCTFISIPQVEETFEVILSKPFQMWGAEMGINEFGLVIGNEAVFTNVRIPKKNDGLTGMDLLRIALERCRTAPEAVKTITALLLKYGQNACGGYKNKDFYYHNSFIIADQNEAYILETAGKSWAVKKVKNFASISNGLTINTDYSHLNIQDEKRSFPFSLFPKSNPFSFSQYFSDFLYTKVGRASQRRECSRSLMEAASGNLTVEKAIQILQTHNLPDPEFQPKKATTASLCMHATGLTNPSQTTGSMVTEIRSNGISTVWLTGTSMPCLSVFVPFFFGTDALKDFQQPSSSSDSSLWWEAEKVHQWICQDYQKRKAEFWTMAKQLQNEFLREEARLIAENSDREILGEFSLECLRKVKQLYSEFIFSYLKE</sequence>
<reference evidence="3" key="1">
    <citation type="submission" date="2017-04" db="EMBL/GenBank/DDBJ databases">
        <authorList>
            <person name="Varghese N."/>
            <person name="Submissions S."/>
        </authorList>
    </citation>
    <scope>NUCLEOTIDE SEQUENCE [LARGE SCALE GENOMIC DNA]</scope>
    <source>
        <strain evidence="3">DSM 16537</strain>
    </source>
</reference>
<dbReference type="GO" id="GO:0006508">
    <property type="term" value="P:proteolysis"/>
    <property type="evidence" value="ECO:0007669"/>
    <property type="project" value="InterPro"/>
</dbReference>
<keyword evidence="3" id="KW-1185">Reference proteome</keyword>
<feature type="domain" description="Peptidase C45 hydrolase" evidence="1">
    <location>
        <begin position="40"/>
        <end position="148"/>
    </location>
</feature>
<accession>A0A1W2HBJ8</accession>
<evidence type="ECO:0000259" key="1">
    <source>
        <dbReference type="Pfam" id="PF03417"/>
    </source>
</evidence>